<dbReference type="AlphaFoldDB" id="A0AAE4ASM0"/>
<name>A0AAE4ASM0_9HYPH</name>
<organism evidence="1 2">
    <name type="scientific">Amorphus orientalis</name>
    <dbReference type="NCBI Taxonomy" id="649198"/>
    <lineage>
        <taxon>Bacteria</taxon>
        <taxon>Pseudomonadati</taxon>
        <taxon>Pseudomonadota</taxon>
        <taxon>Alphaproteobacteria</taxon>
        <taxon>Hyphomicrobiales</taxon>
        <taxon>Amorphaceae</taxon>
        <taxon>Amorphus</taxon>
    </lineage>
</organism>
<accession>A0AAE4ASM0</accession>
<proteinExistence type="predicted"/>
<comment type="caution">
    <text evidence="1">The sequence shown here is derived from an EMBL/GenBank/DDBJ whole genome shotgun (WGS) entry which is preliminary data.</text>
</comment>
<reference evidence="1" key="1">
    <citation type="submission" date="2023-07" db="EMBL/GenBank/DDBJ databases">
        <title>Genomic Encyclopedia of Type Strains, Phase IV (KMG-IV): sequencing the most valuable type-strain genomes for metagenomic binning, comparative biology and taxonomic classification.</title>
        <authorList>
            <person name="Goeker M."/>
        </authorList>
    </citation>
    <scope>NUCLEOTIDE SEQUENCE</scope>
    <source>
        <strain evidence="1">DSM 21202</strain>
    </source>
</reference>
<dbReference type="RefSeq" id="WP_306886242.1">
    <property type="nucleotide sequence ID" value="NZ_JAUSUL010000002.1"/>
</dbReference>
<evidence type="ECO:0000313" key="1">
    <source>
        <dbReference type="EMBL" id="MDQ0316421.1"/>
    </source>
</evidence>
<sequence length="123" mass="14456">MRVNIEHREERLGLIRKRTFFFVDLNVTFSDEETQIIKERGLGPEIVVERGVPAHRDDGKWTPGMADIFNLRIRDLFKADSYSFYTPAEAKEYEEQLRIVLPELKAYIMENEAVEEKSSSFEL</sequence>
<dbReference type="EMBL" id="JAUSUL010000002">
    <property type="protein sequence ID" value="MDQ0316421.1"/>
    <property type="molecule type" value="Genomic_DNA"/>
</dbReference>
<evidence type="ECO:0000313" key="2">
    <source>
        <dbReference type="Proteomes" id="UP001229244"/>
    </source>
</evidence>
<dbReference type="Proteomes" id="UP001229244">
    <property type="component" value="Unassembled WGS sequence"/>
</dbReference>
<gene>
    <name evidence="1" type="ORF">J2S73_002878</name>
</gene>
<keyword evidence="2" id="KW-1185">Reference proteome</keyword>
<protein>
    <submittedName>
        <fullName evidence="1">Uncharacterized protein</fullName>
    </submittedName>
</protein>